<dbReference type="CDD" id="cd07067">
    <property type="entry name" value="HP_PGM_like"/>
    <property type="match status" value="1"/>
</dbReference>
<organism evidence="1 2">
    <name type="scientific">Sphaerobolus stellatus (strain SS14)</name>
    <dbReference type="NCBI Taxonomy" id="990650"/>
    <lineage>
        <taxon>Eukaryota</taxon>
        <taxon>Fungi</taxon>
        <taxon>Dikarya</taxon>
        <taxon>Basidiomycota</taxon>
        <taxon>Agaricomycotina</taxon>
        <taxon>Agaricomycetes</taxon>
        <taxon>Phallomycetidae</taxon>
        <taxon>Geastrales</taxon>
        <taxon>Sphaerobolaceae</taxon>
        <taxon>Sphaerobolus</taxon>
    </lineage>
</organism>
<dbReference type="PANTHER" id="PTHR48100">
    <property type="entry name" value="BROAD-SPECIFICITY PHOSPHATASE YOR283W-RELATED"/>
    <property type="match status" value="1"/>
</dbReference>
<evidence type="ECO:0008006" key="3">
    <source>
        <dbReference type="Google" id="ProtNLM"/>
    </source>
</evidence>
<name>A0A0C9TT39_SPHS4</name>
<gene>
    <name evidence="1" type="ORF">M422DRAFT_35519</name>
</gene>
<dbReference type="GO" id="GO:0005737">
    <property type="term" value="C:cytoplasm"/>
    <property type="evidence" value="ECO:0007669"/>
    <property type="project" value="TreeGrafter"/>
</dbReference>
<dbReference type="InterPro" id="IPR013078">
    <property type="entry name" value="His_Pase_superF_clade-1"/>
</dbReference>
<dbReference type="GO" id="GO:0016791">
    <property type="term" value="F:phosphatase activity"/>
    <property type="evidence" value="ECO:0007669"/>
    <property type="project" value="TreeGrafter"/>
</dbReference>
<accession>A0A0C9TT39</accession>
<evidence type="ECO:0000313" key="1">
    <source>
        <dbReference type="EMBL" id="KIJ33413.1"/>
    </source>
</evidence>
<proteinExistence type="predicted"/>
<dbReference type="Proteomes" id="UP000054279">
    <property type="component" value="Unassembled WGS sequence"/>
</dbReference>
<dbReference type="EMBL" id="KN837213">
    <property type="protein sequence ID" value="KIJ33413.1"/>
    <property type="molecule type" value="Genomic_DNA"/>
</dbReference>
<dbReference type="OrthoDB" id="496981at2759"/>
<reference evidence="1 2" key="1">
    <citation type="submission" date="2014-06" db="EMBL/GenBank/DDBJ databases">
        <title>Evolutionary Origins and Diversification of the Mycorrhizal Mutualists.</title>
        <authorList>
            <consortium name="DOE Joint Genome Institute"/>
            <consortium name="Mycorrhizal Genomics Consortium"/>
            <person name="Kohler A."/>
            <person name="Kuo A."/>
            <person name="Nagy L.G."/>
            <person name="Floudas D."/>
            <person name="Copeland A."/>
            <person name="Barry K.W."/>
            <person name="Cichocki N."/>
            <person name="Veneault-Fourrey C."/>
            <person name="LaButti K."/>
            <person name="Lindquist E.A."/>
            <person name="Lipzen A."/>
            <person name="Lundell T."/>
            <person name="Morin E."/>
            <person name="Murat C."/>
            <person name="Riley R."/>
            <person name="Ohm R."/>
            <person name="Sun H."/>
            <person name="Tunlid A."/>
            <person name="Henrissat B."/>
            <person name="Grigoriev I.V."/>
            <person name="Hibbett D.S."/>
            <person name="Martin F."/>
        </authorList>
    </citation>
    <scope>NUCLEOTIDE SEQUENCE [LARGE SCALE GENOMIC DNA]</scope>
    <source>
        <strain evidence="1 2">SS14</strain>
    </source>
</reference>
<dbReference type="PANTHER" id="PTHR48100:SF1">
    <property type="entry name" value="HISTIDINE PHOSPHATASE FAMILY PROTEIN-RELATED"/>
    <property type="match status" value="1"/>
</dbReference>
<dbReference type="AlphaFoldDB" id="A0A0C9TT39"/>
<dbReference type="Gene3D" id="3.40.50.1240">
    <property type="entry name" value="Phosphoglycerate mutase-like"/>
    <property type="match status" value="1"/>
</dbReference>
<dbReference type="InterPro" id="IPR050275">
    <property type="entry name" value="PGM_Phosphatase"/>
</dbReference>
<dbReference type="SUPFAM" id="SSF53254">
    <property type="entry name" value="Phosphoglycerate mutase-like"/>
    <property type="match status" value="1"/>
</dbReference>
<sequence length="280" mass="31354">MPQFSYEVIPGFFVDDSDKKSELLQQVLPRFGLIDASSDRWATFKARVAELNSAASEGTSYKVLFLGRHGQGFHNAAESIYGTEEWNRKWARLNGNGNIVWGPDPKLTELGIEQAKTAHNAWIEELKAGIPLPESLYSSPFNRAIHTALITFDGILINMPEGQQKRPLIKEILREMNGVHTCDKRGPRSLIEETFPEFDIEPGLSEDDLLWQEDHRETEEEITSRLQEALADIFSHESATYISITAHSGTLRALMRVINAAPRPLPTGGVLAFVVKVTKV</sequence>
<protein>
    <recommendedName>
        <fullName evidence="3">Phosphoglycerate mutase</fullName>
    </recommendedName>
</protein>
<dbReference type="HOGENOM" id="CLU_039184_0_0_1"/>
<evidence type="ECO:0000313" key="2">
    <source>
        <dbReference type="Proteomes" id="UP000054279"/>
    </source>
</evidence>
<dbReference type="SMART" id="SM00855">
    <property type="entry name" value="PGAM"/>
    <property type="match status" value="1"/>
</dbReference>
<dbReference type="InterPro" id="IPR029033">
    <property type="entry name" value="His_PPase_superfam"/>
</dbReference>
<dbReference type="Pfam" id="PF00300">
    <property type="entry name" value="His_Phos_1"/>
    <property type="match status" value="1"/>
</dbReference>
<keyword evidence="2" id="KW-1185">Reference proteome</keyword>